<dbReference type="NCBIfam" id="TIGR02917">
    <property type="entry name" value="PEP_TPR_lipo"/>
    <property type="match status" value="1"/>
</dbReference>
<dbReference type="Pfam" id="PF13432">
    <property type="entry name" value="TPR_16"/>
    <property type="match status" value="1"/>
</dbReference>
<feature type="signal peptide" evidence="1">
    <location>
        <begin position="1"/>
        <end position="25"/>
    </location>
</feature>
<dbReference type="Pfam" id="PF09295">
    <property type="entry name" value="ChAPs"/>
    <property type="match status" value="1"/>
</dbReference>
<dbReference type="GO" id="GO:0012505">
    <property type="term" value="C:endomembrane system"/>
    <property type="evidence" value="ECO:0007669"/>
    <property type="project" value="UniProtKB-ARBA"/>
</dbReference>
<feature type="chain" id="PRO_5011761105" evidence="1">
    <location>
        <begin position="26"/>
        <end position="913"/>
    </location>
</feature>
<dbReference type="EMBL" id="FOHK01000007">
    <property type="protein sequence ID" value="SET36462.1"/>
    <property type="molecule type" value="Genomic_DNA"/>
</dbReference>
<dbReference type="AlphaFoldDB" id="A0A1I0DWR0"/>
<evidence type="ECO:0000313" key="3">
    <source>
        <dbReference type="Proteomes" id="UP000199308"/>
    </source>
</evidence>
<dbReference type="InterPro" id="IPR019734">
    <property type="entry name" value="TPR_rpt"/>
</dbReference>
<keyword evidence="3" id="KW-1185">Reference proteome</keyword>
<dbReference type="PANTHER" id="PTHR12558">
    <property type="entry name" value="CELL DIVISION CYCLE 16,23,27"/>
    <property type="match status" value="1"/>
</dbReference>
<gene>
    <name evidence="2" type="ORF">SAMN05660429_01612</name>
</gene>
<dbReference type="InterPro" id="IPR015374">
    <property type="entry name" value="ChAPs"/>
</dbReference>
<dbReference type="Gene3D" id="1.25.40.10">
    <property type="entry name" value="Tetratricopeptide repeat domain"/>
    <property type="match status" value="3"/>
</dbReference>
<dbReference type="GO" id="GO:0016192">
    <property type="term" value="P:vesicle-mediated transport"/>
    <property type="evidence" value="ECO:0007669"/>
    <property type="project" value="UniProtKB-ARBA"/>
</dbReference>
<dbReference type="InterPro" id="IPR011990">
    <property type="entry name" value="TPR-like_helical_dom_sf"/>
</dbReference>
<dbReference type="SMART" id="SM00028">
    <property type="entry name" value="TPR"/>
    <property type="match status" value="9"/>
</dbReference>
<keyword evidence="2" id="KW-0449">Lipoprotein</keyword>
<evidence type="ECO:0000256" key="1">
    <source>
        <dbReference type="SAM" id="SignalP"/>
    </source>
</evidence>
<sequence length="913" mass="101629">MKNKCISLVLISCLFVLGCSQQEDAQELLISAQASIEAGDHKTAEIQLKNVIQQEPENAKARFMLGELYLNRGFASGAEKELERAYRLSYQAEKTIPLLARAYALTEAQQDLLALADKANTLSAQAHTRVLAYKTLILVQQAKLDEAKSTIEAAKSLGDGQSWVLLSEAYVALAEEQFEQAMAMVNKALAAMPEQPDAIFLKSKIALANGDNKLAIENFELFLRLQPDYAITHVLLADAYLKDEQYDNAEKQADIILSFAETQAFANYIKAATVFRRQAYGESLRYAETALQSGMKTPQLWLIAGASAFYEKNFQRCYDYLENVVNYLPADHAGRKMFAYSQVQLGSTENLEQILNPDGTVIDGNSEFVSLITYDILELGDLDKARKIAANINVSATDAGSQTRAGVLKLMINDPTGIQNLENAIAINPEMKEAQLALAYASINTGNFEQAIAIARQWQTESPDAHDGYTLEGMTLKAQQDYAQAEQLLKTAIAKDAETALPKVELTGVLRAQGKIEEATANVDALYRDYPNNAKVLRQYYMTYRNDIGVKAVKQALDKNRTDVALTVLYAEALIDQREYEKAILALNEKERNVHTSKRIWQLLIISYAQLDDRSMVESTLLDWIRKNPYQVEPVLLLSNHYTAQEQIEDAISALKKGLDQNEDNIVLQLALLRTYLLSDNAYQANKVYRSIKPDKLTPSLMAEIEGKIAYREGKLALAASKFEQAYQHNQSSNNARLVAVSYDRLQQQNKSIAFFEKHLAEHATDSDVRILLANYYLSSNRDKAINEYEKVVDLGEKNPVVLNNLAFLYLEKNDANKALPLAQSAYELAPSIPDVVDTYALCLYKSGNIAEAQTKSAQAYKLAKGKSADIALNYAEILVAAQQGAQAQQVLDSLPQLNSEQSKRADSLRSRI</sequence>
<name>A0A1I0DWR0_THASX</name>
<dbReference type="Proteomes" id="UP000199308">
    <property type="component" value="Unassembled WGS sequence"/>
</dbReference>
<dbReference type="GO" id="GO:0005737">
    <property type="term" value="C:cytoplasm"/>
    <property type="evidence" value="ECO:0007669"/>
    <property type="project" value="UniProtKB-ARBA"/>
</dbReference>
<dbReference type="SUPFAM" id="SSF48452">
    <property type="entry name" value="TPR-like"/>
    <property type="match status" value="5"/>
</dbReference>
<dbReference type="RefSeq" id="WP_093329111.1">
    <property type="nucleotide sequence ID" value="NZ_AP027363.1"/>
</dbReference>
<protein>
    <submittedName>
        <fullName evidence="2">Putative PEP-CTERM system TPR-repeat lipoprotein</fullName>
    </submittedName>
</protein>
<dbReference type="PROSITE" id="PS51257">
    <property type="entry name" value="PROKAR_LIPOPROTEIN"/>
    <property type="match status" value="1"/>
</dbReference>
<accession>A0A1I0DWR0</accession>
<dbReference type="GO" id="GO:0032991">
    <property type="term" value="C:protein-containing complex"/>
    <property type="evidence" value="ECO:0007669"/>
    <property type="project" value="UniProtKB-ARBA"/>
</dbReference>
<dbReference type="PANTHER" id="PTHR12558:SF47">
    <property type="entry name" value="LIPOPOLYSACCHARIDE ASSEMBLY PROTEIN B"/>
    <property type="match status" value="1"/>
</dbReference>
<dbReference type="STRING" id="349064.SAMN05660429_01612"/>
<keyword evidence="1" id="KW-0732">Signal</keyword>
<dbReference type="Pfam" id="PF14559">
    <property type="entry name" value="TPR_19"/>
    <property type="match status" value="3"/>
</dbReference>
<organism evidence="2 3">
    <name type="scientific">Thalassotalea agarivorans</name>
    <name type="common">Thalassomonas agarivorans</name>
    <dbReference type="NCBI Taxonomy" id="349064"/>
    <lineage>
        <taxon>Bacteria</taxon>
        <taxon>Pseudomonadati</taxon>
        <taxon>Pseudomonadota</taxon>
        <taxon>Gammaproteobacteria</taxon>
        <taxon>Alteromonadales</taxon>
        <taxon>Colwelliaceae</taxon>
        <taxon>Thalassotalea</taxon>
    </lineage>
</organism>
<dbReference type="OrthoDB" id="7052525at2"/>
<dbReference type="InterPro" id="IPR014266">
    <property type="entry name" value="PEP-CTERM_TPR_PrsT"/>
</dbReference>
<proteinExistence type="predicted"/>
<evidence type="ECO:0000313" key="2">
    <source>
        <dbReference type="EMBL" id="SET36462.1"/>
    </source>
</evidence>
<reference evidence="2 3" key="1">
    <citation type="submission" date="2016-10" db="EMBL/GenBank/DDBJ databases">
        <authorList>
            <person name="de Groot N.N."/>
        </authorList>
    </citation>
    <scope>NUCLEOTIDE SEQUENCE [LARGE SCALE GENOMIC DNA]</scope>
    <source>
        <strain evidence="2 3">DSM 19706</strain>
    </source>
</reference>